<dbReference type="Pfam" id="PF13439">
    <property type="entry name" value="Glyco_transf_4"/>
    <property type="match status" value="1"/>
</dbReference>
<dbReference type="InterPro" id="IPR050194">
    <property type="entry name" value="Glycosyltransferase_grp1"/>
</dbReference>
<dbReference type="Gene3D" id="3.40.50.2000">
    <property type="entry name" value="Glycogen Phosphorylase B"/>
    <property type="match status" value="2"/>
</dbReference>
<proteinExistence type="predicted"/>
<feature type="domain" description="Glycosyltransferase subfamily 4-like N-terminal" evidence="2">
    <location>
        <begin position="75"/>
        <end position="223"/>
    </location>
</feature>
<sequence length="408" mass="45518">MPSLLSINTYNYRRGGSDAVFLEHDAMFAARGWGTASMAMHHPKNQPSEWGKYFVREIEFGHSYGFLQKASMAGKVIYSLEAKRNISKLLDDFSVDVAHAHCIYHHISPSVLVELKSRNIPVVMTAHDLKLACPSYKMVNHLGICERCKGGNFLNTIRHRCVRGSLAVSALVALESSVHRMLGLYKNNLDMIVAPSKFMRDKLIEWGWSGDQIRHIPNYVHVESFDPRYQPGSYFVYFGRLQLDKGVATVIRAASKANVSLQIVGTGPDEDVLKKVAEDLEGQVVFHGYQQGESLRSLVSNSRAVVLASEIYENAPMSVLEGYAMGKPAIGARIGGIPELIKDRETGLLFESGDVDELAACLSYFSALDDRRVEDMGRQCRDFVTTNFCSSIYMTRMLGLYSELGVRV</sequence>
<name>A0A557SKM5_9RHOO</name>
<dbReference type="SUPFAM" id="SSF53756">
    <property type="entry name" value="UDP-Glycosyltransferase/glycogen phosphorylase"/>
    <property type="match status" value="1"/>
</dbReference>
<dbReference type="Pfam" id="PF00534">
    <property type="entry name" value="Glycos_transf_1"/>
    <property type="match status" value="1"/>
</dbReference>
<dbReference type="InterPro" id="IPR028098">
    <property type="entry name" value="Glyco_trans_4-like_N"/>
</dbReference>
<dbReference type="CDD" id="cd03801">
    <property type="entry name" value="GT4_PimA-like"/>
    <property type="match status" value="1"/>
</dbReference>
<evidence type="ECO:0000259" key="1">
    <source>
        <dbReference type="Pfam" id="PF00534"/>
    </source>
</evidence>
<evidence type="ECO:0000259" key="2">
    <source>
        <dbReference type="Pfam" id="PF13439"/>
    </source>
</evidence>
<protein>
    <submittedName>
        <fullName evidence="3">Glycosyltransferase family 4 protein</fullName>
    </submittedName>
</protein>
<dbReference type="GO" id="GO:0016757">
    <property type="term" value="F:glycosyltransferase activity"/>
    <property type="evidence" value="ECO:0007669"/>
    <property type="project" value="InterPro"/>
</dbReference>
<gene>
    <name evidence="3" type="ORF">FHP89_05745</name>
</gene>
<dbReference type="PANTHER" id="PTHR45947">
    <property type="entry name" value="SULFOQUINOVOSYL TRANSFERASE SQD2"/>
    <property type="match status" value="1"/>
</dbReference>
<evidence type="ECO:0000313" key="3">
    <source>
        <dbReference type="EMBL" id="TVO77986.1"/>
    </source>
</evidence>
<keyword evidence="3" id="KW-0808">Transferase</keyword>
<dbReference type="Proteomes" id="UP000318349">
    <property type="component" value="Unassembled WGS sequence"/>
</dbReference>
<accession>A0A557SKM5</accession>
<dbReference type="InterPro" id="IPR001296">
    <property type="entry name" value="Glyco_trans_1"/>
</dbReference>
<evidence type="ECO:0000313" key="4">
    <source>
        <dbReference type="Proteomes" id="UP000318349"/>
    </source>
</evidence>
<dbReference type="AlphaFoldDB" id="A0A557SKM5"/>
<dbReference type="EMBL" id="VMNI01000006">
    <property type="protein sequence ID" value="TVO77986.1"/>
    <property type="molecule type" value="Genomic_DNA"/>
</dbReference>
<reference evidence="3 4" key="1">
    <citation type="submission" date="2019-07" db="EMBL/GenBank/DDBJ databases">
        <title>The pathways for chlorine oxyanion respiration interact through the shared metabolite chlorate.</title>
        <authorList>
            <person name="Barnum T.P."/>
            <person name="Cheng Y."/>
            <person name="Hill K.A."/>
            <person name="Lucas L.N."/>
            <person name="Carlson H.K."/>
            <person name="Coates J.D."/>
        </authorList>
    </citation>
    <scope>NUCLEOTIDE SEQUENCE [LARGE SCALE GENOMIC DNA]</scope>
    <source>
        <strain evidence="3 4">SFB-1</strain>
    </source>
</reference>
<feature type="domain" description="Glycosyl transferase family 1" evidence="1">
    <location>
        <begin position="233"/>
        <end position="369"/>
    </location>
</feature>
<dbReference type="PANTHER" id="PTHR45947:SF13">
    <property type="entry name" value="TRANSFERASE"/>
    <property type="match status" value="1"/>
</dbReference>
<organism evidence="3 4">
    <name type="scientific">Denitromonas halophila</name>
    <dbReference type="NCBI Taxonomy" id="1629404"/>
    <lineage>
        <taxon>Bacteria</taxon>
        <taxon>Pseudomonadati</taxon>
        <taxon>Pseudomonadota</taxon>
        <taxon>Betaproteobacteria</taxon>
        <taxon>Rhodocyclales</taxon>
        <taxon>Zoogloeaceae</taxon>
        <taxon>Denitromonas</taxon>
    </lineage>
</organism>
<comment type="caution">
    <text evidence="3">The sequence shown here is derived from an EMBL/GenBank/DDBJ whole genome shotgun (WGS) entry which is preliminary data.</text>
</comment>